<dbReference type="InterPro" id="IPR017850">
    <property type="entry name" value="Alkaline_phosphatase_core_sf"/>
</dbReference>
<dbReference type="Gene3D" id="3.40.720.10">
    <property type="entry name" value="Alkaline Phosphatase, subunit A"/>
    <property type="match status" value="1"/>
</dbReference>
<proteinExistence type="inferred from homology"/>
<sequence>ELARSMGAAGLRTVVIGKNHFGWNRTSGKPVAHEFEDLQIYDGLGNGFKNGSEFDDYDQWFQQQMPGQDPLASGGLDWNSWRGAAYEYPEWLHPTAWTGRSTRRTLLALGKSASPFFLKVSFHRPHSPYDPPARLLNSTSSPGRPPAQAVDGWDERFRKCSAQGSMDAWCGEVDPKSLALARRAYLASVSFVDEEIGSILRLMTNLGMLANTFVLFTSDHGDMQMDHFLWRKSYPYEGSSHIPLLVRWPEKLGDQFLDRGSIVSAVTELRDLYPTFLEIVGFWNTSQEAELDGRPLTWLLRRAGGKPWRQWVDLEHNICYNETNHWNALTDGTMKFIFHACSGEEQLFDLSLDPSESQDLSKSFERSQQVEKWRQRMVSQFEAEGRGPTWVQHGALRKRCRSCLYSPHFPGRTADCHKSVAAAQIQV</sequence>
<accession>A0A812VAB8</accession>
<dbReference type="Proteomes" id="UP000649617">
    <property type="component" value="Unassembled WGS sequence"/>
</dbReference>
<comment type="caution">
    <text evidence="3">The sequence shown here is derived from an EMBL/GenBank/DDBJ whole genome shotgun (WGS) entry which is preliminary data.</text>
</comment>
<dbReference type="SUPFAM" id="SSF53649">
    <property type="entry name" value="Alkaline phosphatase-like"/>
    <property type="match status" value="1"/>
</dbReference>
<dbReference type="AlphaFoldDB" id="A0A812VAB8"/>
<dbReference type="GO" id="GO:0004065">
    <property type="term" value="F:arylsulfatase activity"/>
    <property type="evidence" value="ECO:0007669"/>
    <property type="project" value="TreeGrafter"/>
</dbReference>
<name>A0A812VAB8_SYMPI</name>
<feature type="domain" description="Sulfatase N-terminal" evidence="2">
    <location>
        <begin position="2"/>
        <end position="281"/>
    </location>
</feature>
<organism evidence="3 4">
    <name type="scientific">Symbiodinium pilosum</name>
    <name type="common">Dinoflagellate</name>
    <dbReference type="NCBI Taxonomy" id="2952"/>
    <lineage>
        <taxon>Eukaryota</taxon>
        <taxon>Sar</taxon>
        <taxon>Alveolata</taxon>
        <taxon>Dinophyceae</taxon>
        <taxon>Suessiales</taxon>
        <taxon>Symbiodiniaceae</taxon>
        <taxon>Symbiodinium</taxon>
    </lineage>
</organism>
<dbReference type="PANTHER" id="PTHR42693">
    <property type="entry name" value="ARYLSULFATASE FAMILY MEMBER"/>
    <property type="match status" value="1"/>
</dbReference>
<gene>
    <name evidence="3" type="ORF">SPIL2461_LOCUS16046</name>
</gene>
<evidence type="ECO:0000313" key="3">
    <source>
        <dbReference type="EMBL" id="CAE7607416.1"/>
    </source>
</evidence>
<comment type="similarity">
    <text evidence="1">Belongs to the sulfatase family.</text>
</comment>
<dbReference type="InterPro" id="IPR000917">
    <property type="entry name" value="Sulfatase_N"/>
</dbReference>
<evidence type="ECO:0000313" key="4">
    <source>
        <dbReference type="Proteomes" id="UP000649617"/>
    </source>
</evidence>
<evidence type="ECO:0000256" key="1">
    <source>
        <dbReference type="ARBA" id="ARBA00008779"/>
    </source>
</evidence>
<feature type="non-terminal residue" evidence="3">
    <location>
        <position position="1"/>
    </location>
</feature>
<protein>
    <recommendedName>
        <fullName evidence="2">Sulfatase N-terminal domain-containing protein</fullName>
    </recommendedName>
</protein>
<dbReference type="OrthoDB" id="96314at2759"/>
<dbReference type="Pfam" id="PF00884">
    <property type="entry name" value="Sulfatase"/>
    <property type="match status" value="1"/>
</dbReference>
<dbReference type="EMBL" id="CAJNIZ010040791">
    <property type="protein sequence ID" value="CAE7607416.1"/>
    <property type="molecule type" value="Genomic_DNA"/>
</dbReference>
<keyword evidence="4" id="KW-1185">Reference proteome</keyword>
<evidence type="ECO:0000259" key="2">
    <source>
        <dbReference type="Pfam" id="PF00884"/>
    </source>
</evidence>
<dbReference type="InterPro" id="IPR050738">
    <property type="entry name" value="Sulfatase"/>
</dbReference>
<reference evidence="3" key="1">
    <citation type="submission" date="2021-02" db="EMBL/GenBank/DDBJ databases">
        <authorList>
            <person name="Dougan E. K."/>
            <person name="Rhodes N."/>
            <person name="Thang M."/>
            <person name="Chan C."/>
        </authorList>
    </citation>
    <scope>NUCLEOTIDE SEQUENCE</scope>
</reference>
<dbReference type="PANTHER" id="PTHR42693:SF33">
    <property type="entry name" value="ARYLSULFATASE"/>
    <property type="match status" value="1"/>
</dbReference>